<keyword evidence="2" id="KW-1185">Reference proteome</keyword>
<evidence type="ECO:0000313" key="1">
    <source>
        <dbReference type="EMBL" id="KAI4313378.1"/>
    </source>
</evidence>
<comment type="caution">
    <text evidence="1">The sequence shown here is derived from an EMBL/GenBank/DDBJ whole genome shotgun (WGS) entry which is preliminary data.</text>
</comment>
<accession>A0ACB9LQ59</accession>
<dbReference type="Proteomes" id="UP000828941">
    <property type="component" value="Chromosome 11"/>
</dbReference>
<gene>
    <name evidence="1" type="ORF">L6164_026365</name>
</gene>
<dbReference type="EMBL" id="CM039436">
    <property type="protein sequence ID" value="KAI4313378.1"/>
    <property type="molecule type" value="Genomic_DNA"/>
</dbReference>
<proteinExistence type="predicted"/>
<protein>
    <submittedName>
        <fullName evidence="1">Uncharacterized protein</fullName>
    </submittedName>
</protein>
<name>A0ACB9LQ59_BAUVA</name>
<sequence length="1224" mass="139893">MEFAAVIVETILDHTVAPIGLQLGYLLCYKRNIDELNKKVKRLQEARDRVQHLVDAERRKGKEIEGSITNWLLRVDEKTTQATEFQEDGDHANAECSTWSCPNLLSRYKLSRRAKKMVQAIIELQEEEGKIRDVPISYETFPRWIEAAPSTTDYRVFESRTSILKEIIESLKDPNVFMIGVYGLGGVGKTTLVKEVARKAKEDNLFDVVVMAVVTQYQELDKIQGDVAEMLGLKFEEQSEFVRAGRLWERLKQEKRILVILDDLWARLDLHRIGIPFGEDHKGCKILLTSRNVEILSNQMDTQKNFLVGMLPEEEAWNIFKAMAEINDLNDNSDLLAIAEKVAKACAGLPIAIVTVSRALRKKSVSVWRDALHQLRKPTRRNIANLQQVVDSTIKLSYDHLENQELKDIFLLCASMAYYIDTTDLLKYCVGLGLFKDIFAIGEARDRLDTLIHTLKASCLLFDHPNGSLIMHDVVRDVALSIASKHQHLLNLRDDNLNKWPGNDQLDLFTAINLFSCNIGELPEGLECPQLTFLTIGLEEPSLRMPNGFFKGMTKLRVLDLTTMHLSPLPSSITLLTDLQTLCLDYCILEDIAAIAELKNLKILSLQSSDIKKLPHEMAGLTQIQLLDLSCCSKLAVIPSNVISNMKKLEELRMERSFVQWKDEGINSKNASLEELNQLPHLTILDIHVPNTSILQRDLFSQRMERYKILIGDVWNWAGKYETSRTLKLSLNRSIYMEEGLKVLLKRVEDLYLDKVGGVKCLNQLDADGFSYLKNLHVQNNVEIQYIFDSIQWIHTRASFPKLESLVLHNLVNLEKIYSGQFSVPPFCNLKVIKVNSCHKLKNLFSFHIVKYLTRILEVEISNCNSMEEIVTFPNQENPVFEFLQLKSLTLQNLPALIGFFSDENTYAVKQGDLATHAPNNFQADMSLFCDKATLPRLEVLKLSSISFKNIWHQQLAPTLTSLIVGDCRNVEHLFSYSVAKVLVKLEYLEISKCKKLEVILKEEGPEKRQCEVIFPNLETMVISDMDNLITIWNDQLAPRSFGKLKKVEIQNCKKLTSIFRSHILINLENFETLSITNCSSLNEIFKLDLTQVHDSVDMQLKNLSLFGLPKLKHIWSKDPQGLFKFQNLQVVQVDSCELSNIFPASIAEDLLQLKELCIRECRVEAIVAMGKERKSFLLPQLTCFKLIHLKELKCFYPGMHTLECPMMKELEVVDCNEVKLFGI</sequence>
<evidence type="ECO:0000313" key="2">
    <source>
        <dbReference type="Proteomes" id="UP000828941"/>
    </source>
</evidence>
<reference evidence="1 2" key="1">
    <citation type="journal article" date="2022" name="DNA Res.">
        <title>Chromosomal-level genome assembly of the orchid tree Bauhinia variegata (Leguminosae; Cercidoideae) supports the allotetraploid origin hypothesis of Bauhinia.</title>
        <authorList>
            <person name="Zhong Y."/>
            <person name="Chen Y."/>
            <person name="Zheng D."/>
            <person name="Pang J."/>
            <person name="Liu Y."/>
            <person name="Luo S."/>
            <person name="Meng S."/>
            <person name="Qian L."/>
            <person name="Wei D."/>
            <person name="Dai S."/>
            <person name="Zhou R."/>
        </authorList>
    </citation>
    <scope>NUCLEOTIDE SEQUENCE [LARGE SCALE GENOMIC DNA]</scope>
    <source>
        <strain evidence="1">BV-YZ2020</strain>
    </source>
</reference>
<organism evidence="1 2">
    <name type="scientific">Bauhinia variegata</name>
    <name type="common">Purple orchid tree</name>
    <name type="synonym">Phanera variegata</name>
    <dbReference type="NCBI Taxonomy" id="167791"/>
    <lineage>
        <taxon>Eukaryota</taxon>
        <taxon>Viridiplantae</taxon>
        <taxon>Streptophyta</taxon>
        <taxon>Embryophyta</taxon>
        <taxon>Tracheophyta</taxon>
        <taxon>Spermatophyta</taxon>
        <taxon>Magnoliopsida</taxon>
        <taxon>eudicotyledons</taxon>
        <taxon>Gunneridae</taxon>
        <taxon>Pentapetalae</taxon>
        <taxon>rosids</taxon>
        <taxon>fabids</taxon>
        <taxon>Fabales</taxon>
        <taxon>Fabaceae</taxon>
        <taxon>Cercidoideae</taxon>
        <taxon>Cercideae</taxon>
        <taxon>Bauhiniinae</taxon>
        <taxon>Bauhinia</taxon>
    </lineage>
</organism>